<organism evidence="14 15">
    <name type="scientific">Actomonas aquatica</name>
    <dbReference type="NCBI Taxonomy" id="2866162"/>
    <lineage>
        <taxon>Bacteria</taxon>
        <taxon>Pseudomonadati</taxon>
        <taxon>Verrucomicrobiota</taxon>
        <taxon>Opitutia</taxon>
        <taxon>Opitutales</taxon>
        <taxon>Opitutaceae</taxon>
        <taxon>Actomonas</taxon>
    </lineage>
</organism>
<reference evidence="14 15" key="1">
    <citation type="submission" date="2021-08" db="EMBL/GenBank/DDBJ databases">
        <authorList>
            <person name="Zhang D."/>
            <person name="Zhang A."/>
            <person name="Wang L."/>
        </authorList>
    </citation>
    <scope>NUCLEOTIDE SEQUENCE [LARGE SCALE GENOMIC DNA]</scope>
    <source>
        <strain evidence="14 15">WL0086</strain>
    </source>
</reference>
<comment type="similarity">
    <text evidence="9 10">Belongs to the TonB-dependent receptor family.</text>
</comment>
<comment type="subcellular location">
    <subcellularLocation>
        <location evidence="1 9">Cell outer membrane</location>
        <topology evidence="1 9">Multi-pass membrane protein</topology>
    </subcellularLocation>
</comment>
<dbReference type="Gene3D" id="2.40.170.20">
    <property type="entry name" value="TonB-dependent receptor, beta-barrel domain"/>
    <property type="match status" value="1"/>
</dbReference>
<protein>
    <submittedName>
        <fullName evidence="14">TonB-dependent receptor</fullName>
    </submittedName>
</protein>
<dbReference type="Pfam" id="PF07715">
    <property type="entry name" value="Plug"/>
    <property type="match status" value="1"/>
</dbReference>
<dbReference type="PROSITE" id="PS00430">
    <property type="entry name" value="TONB_DEPENDENT_REC_1"/>
    <property type="match status" value="1"/>
</dbReference>
<dbReference type="InterPro" id="IPR012910">
    <property type="entry name" value="Plug_dom"/>
</dbReference>
<keyword evidence="6 10" id="KW-0798">TonB box</keyword>
<dbReference type="InterPro" id="IPR039426">
    <property type="entry name" value="TonB-dep_rcpt-like"/>
</dbReference>
<dbReference type="CDD" id="cd01347">
    <property type="entry name" value="ligand_gated_channel"/>
    <property type="match status" value="1"/>
</dbReference>
<evidence type="ECO:0000256" key="2">
    <source>
        <dbReference type="ARBA" id="ARBA00022448"/>
    </source>
</evidence>
<dbReference type="PROSITE" id="PS52016">
    <property type="entry name" value="TONB_DEPENDENT_REC_3"/>
    <property type="match status" value="1"/>
</dbReference>
<keyword evidence="5 11" id="KW-0732">Signal</keyword>
<dbReference type="Gene3D" id="2.170.130.10">
    <property type="entry name" value="TonB-dependent receptor, plug domain"/>
    <property type="match status" value="1"/>
</dbReference>
<keyword evidence="14" id="KW-0675">Receptor</keyword>
<dbReference type="InterPro" id="IPR036942">
    <property type="entry name" value="Beta-barrel_TonB_sf"/>
</dbReference>
<sequence>MKPTHDSLLRVTFRALASLSAALWVTAPPHSFAQAEPVSLDTMIVEGEAEQISQAYTALKSGTALLDTPASVSLATEALLDAQGAVSLQDAIRNLSGLGQAGNNYGIGDQLVIRGQEISYTYDGLDAGSGGSGGGSGATVRSLTNVERVEVLKGPAGTLYGIGGAGGIVNLVEKRPQPVAHDRLRAYVGTWETYGAEYDFNRPLNERWSFRFIASTRQSEGYRNFNEDRTEFYPSLRFDANADHTLLFTGAYIADRVQVDSIGHPVRIFDESSTGVPAAEATVADIPNGPTGGGRVQLTPDQQQQLIDSLAPGDGTQPFDLGNVSLISPLARPTDGEEFRFKVRHDWSIGADTAFAQYAQFRSYGSDYVRQTGAYNYVYWNRNGSINAAPRAPLVENGVLYPYAARRQEYRKVDFQEDTLQYFAELKHRISRGEVTHDLLATSYLEWRDYETQNWSVYDADNSRSAANPVPYIYDIRSPNWPTGRFEDYEQYPSSDYTKDVTSIGAGLQDVITLPHDLTARFAVGYNRIKQDYDNNLQRSGDPLPVASSDEGLNYNAGLSWRVRPQTSVFVTAAQGRTAYSVTGSVSLNNPPDSESENFEIGLRHQMLDGRLLFSTALFATSRTHLRYGNPLYDDDPGSPTYNIEVDPYRYDGYEETRGAELDLNVNLTDRWMINANATYQDPRTRRDPGTGTVTGLQKGLPRVFGSVWAQHVLATEFAGGRVTLGGGVTHTGRRSINSTSFGIAQAYVDAFTTIDAIVRYDNPDHWNVQLNLNNVTDEAYYDLAQFLGGRPGEPFNATVTFTAEF</sequence>
<keyword evidence="3 9" id="KW-1134">Transmembrane beta strand</keyword>
<evidence type="ECO:0000313" key="15">
    <source>
        <dbReference type="Proteomes" id="UP000738431"/>
    </source>
</evidence>
<evidence type="ECO:0000256" key="9">
    <source>
        <dbReference type="PROSITE-ProRule" id="PRU01360"/>
    </source>
</evidence>
<dbReference type="Proteomes" id="UP000738431">
    <property type="component" value="Chromosome"/>
</dbReference>
<keyword evidence="7 9" id="KW-0472">Membrane</keyword>
<evidence type="ECO:0000256" key="5">
    <source>
        <dbReference type="ARBA" id="ARBA00022729"/>
    </source>
</evidence>
<dbReference type="PANTHER" id="PTHR32552">
    <property type="entry name" value="FERRICHROME IRON RECEPTOR-RELATED"/>
    <property type="match status" value="1"/>
</dbReference>
<evidence type="ECO:0000259" key="13">
    <source>
        <dbReference type="Pfam" id="PF07715"/>
    </source>
</evidence>
<feature type="signal peptide" evidence="11">
    <location>
        <begin position="1"/>
        <end position="33"/>
    </location>
</feature>
<proteinExistence type="inferred from homology"/>
<name>A0ABZ1C5Z0_9BACT</name>
<keyword evidence="4 9" id="KW-0812">Transmembrane</keyword>
<evidence type="ECO:0000256" key="4">
    <source>
        <dbReference type="ARBA" id="ARBA00022692"/>
    </source>
</evidence>
<dbReference type="InterPro" id="IPR000531">
    <property type="entry name" value="Beta-barrel_TonB"/>
</dbReference>
<evidence type="ECO:0000256" key="6">
    <source>
        <dbReference type="ARBA" id="ARBA00023077"/>
    </source>
</evidence>
<evidence type="ECO:0000256" key="1">
    <source>
        <dbReference type="ARBA" id="ARBA00004571"/>
    </source>
</evidence>
<dbReference type="EMBL" id="CP139781">
    <property type="protein sequence ID" value="WRQ86896.1"/>
    <property type="molecule type" value="Genomic_DNA"/>
</dbReference>
<gene>
    <name evidence="14" type="ORF">K1X11_018950</name>
</gene>
<feature type="domain" description="TonB-dependent receptor plug" evidence="13">
    <location>
        <begin position="66"/>
        <end position="168"/>
    </location>
</feature>
<accession>A0ABZ1C5Z0</accession>
<reference evidence="14 15" key="2">
    <citation type="submission" date="2023-12" db="EMBL/GenBank/DDBJ databases">
        <title>Description of an unclassified Opitutus bacterium of Verrucomicrobiota.</title>
        <authorList>
            <person name="Zhang D.-F."/>
        </authorList>
    </citation>
    <scope>NUCLEOTIDE SEQUENCE [LARGE SCALE GENOMIC DNA]</scope>
    <source>
        <strain evidence="14 15">WL0086</strain>
    </source>
</reference>
<feature type="chain" id="PRO_5046331217" evidence="11">
    <location>
        <begin position="34"/>
        <end position="806"/>
    </location>
</feature>
<dbReference type="RefSeq" id="WP_221030731.1">
    <property type="nucleotide sequence ID" value="NZ_CP139781.1"/>
</dbReference>
<evidence type="ECO:0000313" key="14">
    <source>
        <dbReference type="EMBL" id="WRQ86896.1"/>
    </source>
</evidence>
<evidence type="ECO:0000259" key="12">
    <source>
        <dbReference type="Pfam" id="PF00593"/>
    </source>
</evidence>
<dbReference type="InterPro" id="IPR037066">
    <property type="entry name" value="Plug_dom_sf"/>
</dbReference>
<keyword evidence="2 9" id="KW-0813">Transport</keyword>
<evidence type="ECO:0000256" key="8">
    <source>
        <dbReference type="ARBA" id="ARBA00023237"/>
    </source>
</evidence>
<evidence type="ECO:0000256" key="10">
    <source>
        <dbReference type="RuleBase" id="RU003357"/>
    </source>
</evidence>
<dbReference type="Pfam" id="PF00593">
    <property type="entry name" value="TonB_dep_Rec_b-barrel"/>
    <property type="match status" value="1"/>
</dbReference>
<dbReference type="InterPro" id="IPR010916">
    <property type="entry name" value="TonB_box_CS"/>
</dbReference>
<dbReference type="SUPFAM" id="SSF56935">
    <property type="entry name" value="Porins"/>
    <property type="match status" value="1"/>
</dbReference>
<evidence type="ECO:0000256" key="11">
    <source>
        <dbReference type="SAM" id="SignalP"/>
    </source>
</evidence>
<keyword evidence="15" id="KW-1185">Reference proteome</keyword>
<feature type="domain" description="TonB-dependent receptor-like beta-barrel" evidence="12">
    <location>
        <begin position="330"/>
        <end position="776"/>
    </location>
</feature>
<evidence type="ECO:0000256" key="7">
    <source>
        <dbReference type="ARBA" id="ARBA00023136"/>
    </source>
</evidence>
<dbReference type="PANTHER" id="PTHR32552:SF90">
    <property type="entry name" value="METAL-PSEUDOPALINE RECEPTOR CNTO"/>
    <property type="match status" value="1"/>
</dbReference>
<keyword evidence="8 9" id="KW-0998">Cell outer membrane</keyword>
<evidence type="ECO:0000256" key="3">
    <source>
        <dbReference type="ARBA" id="ARBA00022452"/>
    </source>
</evidence>